<organism evidence="2">
    <name type="scientific">Rhizophagus irregularis (strain DAOM 181602 / DAOM 197198 / MUCL 43194)</name>
    <name type="common">Arbuscular mycorrhizal fungus</name>
    <name type="synonym">Glomus intraradices</name>
    <dbReference type="NCBI Taxonomy" id="747089"/>
    <lineage>
        <taxon>Eukaryota</taxon>
        <taxon>Fungi</taxon>
        <taxon>Fungi incertae sedis</taxon>
        <taxon>Mucoromycota</taxon>
        <taxon>Glomeromycotina</taxon>
        <taxon>Glomeromycetes</taxon>
        <taxon>Glomerales</taxon>
        <taxon>Glomeraceae</taxon>
        <taxon>Rhizophagus</taxon>
    </lineage>
</organism>
<sequence length="337" mass="38659">MLQLLVSKNNLKFTVFIETPLKPFNKWTFPKVCQLYGLSDNPNPSIDVYPVFKFSCVDTKNEKYGEVLQKLFDKLETHVTITFIDPNKNSTQKGLAQATIQMESSLGHKRKAKEIDNEYSLDKVWEIVIDLLEKVQKLVKALEESRKIKRVKSGELPKCLKSDAEIAEFKRKNTEFLKANKKYNERYDAENAKLRVRIKEMESEFGDRITKVEQNQLQNDNSVTKQLPMVAHYEKPLVDKEMDTSLPEEPTPEVSPTNIPDSQFEQCKPVCKINNAVSKVPVSSKISEERETGLGYVLGRRTLKNESRLKNKCTNVSFFVFFVGLGRQTLENEPGLG</sequence>
<dbReference type="HOGENOM" id="CLU_824240_0_0_1"/>
<accession>U9TAC0</accession>
<feature type="coiled-coil region" evidence="1">
    <location>
        <begin position="166"/>
        <end position="204"/>
    </location>
</feature>
<evidence type="ECO:0000256" key="1">
    <source>
        <dbReference type="SAM" id="Coils"/>
    </source>
</evidence>
<name>U9TAC0_RHIID</name>
<evidence type="ECO:0000313" key="2">
    <source>
        <dbReference type="EMBL" id="ESA03273.1"/>
    </source>
</evidence>
<protein>
    <submittedName>
        <fullName evidence="2">Uncharacterized protein</fullName>
    </submittedName>
</protein>
<reference evidence="2" key="1">
    <citation type="submission" date="2013-07" db="EMBL/GenBank/DDBJ databases">
        <title>The genome of an arbuscular mycorrhizal fungus provides insights into the evolution of the oldest plant symbiosis.</title>
        <authorList>
            <consortium name="DOE Joint Genome Institute"/>
            <person name="Tisserant E."/>
            <person name="Malbreil M."/>
            <person name="Kuo A."/>
            <person name="Kohler A."/>
            <person name="Symeonidi A."/>
            <person name="Balestrini R."/>
            <person name="Charron P."/>
            <person name="Duensing N."/>
            <person name="Frei-dit-Frey N."/>
            <person name="Gianinazzi-Pearson V."/>
            <person name="Gilbert B."/>
            <person name="Handa Y."/>
            <person name="Hijri M."/>
            <person name="Kaul R."/>
            <person name="Kawaguchi M."/>
            <person name="Krajinski F."/>
            <person name="Lammers P."/>
            <person name="Lapierre D."/>
            <person name="Masclaux F.G."/>
            <person name="Murat C."/>
            <person name="Morin E."/>
            <person name="Ndikumana S."/>
            <person name="Pagni M."/>
            <person name="Petitpierre D."/>
            <person name="Requena N."/>
            <person name="Rosikiewicz P."/>
            <person name="Riley R."/>
            <person name="Saito K."/>
            <person name="San Clemente H."/>
            <person name="Shapiro H."/>
            <person name="van Tuinen D."/>
            <person name="Becard G."/>
            <person name="Bonfante P."/>
            <person name="Paszkowski U."/>
            <person name="Shachar-Hill Y."/>
            <person name="Young J.P."/>
            <person name="Sanders I.R."/>
            <person name="Henrissat B."/>
            <person name="Rensing S.A."/>
            <person name="Grigoriev I.V."/>
            <person name="Corradi N."/>
            <person name="Roux C."/>
            <person name="Martin F."/>
        </authorList>
    </citation>
    <scope>NUCLEOTIDE SEQUENCE</scope>
    <source>
        <strain evidence="2">DAOM 197198</strain>
    </source>
</reference>
<dbReference type="VEuPathDB" id="FungiDB:RhiirFUN_018754"/>
<dbReference type="EMBL" id="KI295145">
    <property type="protein sequence ID" value="ESA03273.1"/>
    <property type="molecule type" value="Genomic_DNA"/>
</dbReference>
<keyword evidence="1" id="KW-0175">Coiled coil</keyword>
<proteinExistence type="predicted"/>
<dbReference type="AlphaFoldDB" id="U9TAC0"/>
<gene>
    <name evidence="2" type="ORF">GLOINDRAFT_5716</name>
</gene>